<sequence>MIKVVLVDDHDLVRTGIKLILQDVADFNVVNEARCGEDAVAICRKNPPDVVIMDVNMPGIGGMEATKQICRLAENTKVICLSQQKEHPIPSQVMQLGAHGFLTKDAEPEEVINAIYKVASGAKYLAADIAQSIAMNKLGASEDNPFTDLSSRELDIALRLTKGNRVPDIARQLNISAKTVNTYRYRMFEKLSVESDVELTHLALRYKLIDSDNL</sequence>
<dbReference type="PROSITE" id="PS50110">
    <property type="entry name" value="RESPONSE_REGULATORY"/>
    <property type="match status" value="1"/>
</dbReference>
<dbReference type="CDD" id="cd06170">
    <property type="entry name" value="LuxR_C_like"/>
    <property type="match status" value="1"/>
</dbReference>
<gene>
    <name evidence="9" type="primary">uvrY</name>
    <name evidence="9" type="ORF">DRW07_07830</name>
</gene>
<dbReference type="Gene3D" id="3.40.50.2300">
    <property type="match status" value="1"/>
</dbReference>
<dbReference type="RefSeq" id="WP_124027321.1">
    <property type="nucleotide sequence ID" value="NZ_JBHRSN010000015.1"/>
</dbReference>
<dbReference type="InterPro" id="IPR058245">
    <property type="entry name" value="NreC/VraR/RcsB-like_REC"/>
</dbReference>
<accession>A0A3N5YNW8</accession>
<evidence type="ECO:0000259" key="8">
    <source>
        <dbReference type="PROSITE" id="PS50110"/>
    </source>
</evidence>
<feature type="domain" description="HTH luxR-type" evidence="7">
    <location>
        <begin position="142"/>
        <end position="207"/>
    </location>
</feature>
<evidence type="ECO:0000256" key="4">
    <source>
        <dbReference type="ARBA" id="ARBA00023125"/>
    </source>
</evidence>
<dbReference type="PANTHER" id="PTHR43214">
    <property type="entry name" value="TWO-COMPONENT RESPONSE REGULATOR"/>
    <property type="match status" value="1"/>
</dbReference>
<protein>
    <submittedName>
        <fullName evidence="9">Two-component system response regulator UvrY</fullName>
    </submittedName>
</protein>
<dbReference type="InterPro" id="IPR001789">
    <property type="entry name" value="Sig_transdc_resp-reg_receiver"/>
</dbReference>
<reference evidence="9 10" key="1">
    <citation type="submission" date="2018-11" db="EMBL/GenBank/DDBJ databases">
        <authorList>
            <person name="Ye M.-Q."/>
            <person name="Du Z.-J."/>
        </authorList>
    </citation>
    <scope>NUCLEOTIDE SEQUENCE [LARGE SCALE GENOMIC DNA]</scope>
    <source>
        <strain evidence="9 10">U0105</strain>
    </source>
</reference>
<evidence type="ECO:0000313" key="9">
    <source>
        <dbReference type="EMBL" id="RPJ67421.1"/>
    </source>
</evidence>
<dbReference type="InterPro" id="IPR011006">
    <property type="entry name" value="CheY-like_superfamily"/>
</dbReference>
<keyword evidence="4" id="KW-0238">DNA-binding</keyword>
<dbReference type="SUPFAM" id="SSF46894">
    <property type="entry name" value="C-terminal effector domain of the bipartite response regulators"/>
    <property type="match status" value="1"/>
</dbReference>
<feature type="modified residue" description="4-aspartylphosphate" evidence="6">
    <location>
        <position position="54"/>
    </location>
</feature>
<comment type="caution">
    <text evidence="9">The sequence shown here is derived from an EMBL/GenBank/DDBJ whole genome shotgun (WGS) entry which is preliminary data.</text>
</comment>
<evidence type="ECO:0000256" key="5">
    <source>
        <dbReference type="ARBA" id="ARBA00023163"/>
    </source>
</evidence>
<dbReference type="EMBL" id="RPOK01000002">
    <property type="protein sequence ID" value="RPJ67421.1"/>
    <property type="molecule type" value="Genomic_DNA"/>
</dbReference>
<dbReference type="InterPro" id="IPR016032">
    <property type="entry name" value="Sig_transdc_resp-reg_C-effctor"/>
</dbReference>
<dbReference type="GO" id="GO:0006355">
    <property type="term" value="P:regulation of DNA-templated transcription"/>
    <property type="evidence" value="ECO:0007669"/>
    <property type="project" value="InterPro"/>
</dbReference>
<dbReference type="OrthoDB" id="9796655at2"/>
<dbReference type="PROSITE" id="PS00622">
    <property type="entry name" value="HTH_LUXR_1"/>
    <property type="match status" value="1"/>
</dbReference>
<dbReference type="SMART" id="SM00421">
    <property type="entry name" value="HTH_LUXR"/>
    <property type="match status" value="1"/>
</dbReference>
<evidence type="ECO:0000256" key="1">
    <source>
        <dbReference type="ARBA" id="ARBA00022553"/>
    </source>
</evidence>
<organism evidence="9 10">
    <name type="scientific">Alteromonas sediminis</name>
    <dbReference type="NCBI Taxonomy" id="2259342"/>
    <lineage>
        <taxon>Bacteria</taxon>
        <taxon>Pseudomonadati</taxon>
        <taxon>Pseudomonadota</taxon>
        <taxon>Gammaproteobacteria</taxon>
        <taxon>Alteromonadales</taxon>
        <taxon>Alteromonadaceae</taxon>
        <taxon>Alteromonas/Salinimonas group</taxon>
        <taxon>Alteromonas</taxon>
    </lineage>
</organism>
<name>A0A3N5YNW8_9ALTE</name>
<dbReference type="AlphaFoldDB" id="A0A3N5YNW8"/>
<evidence type="ECO:0000256" key="6">
    <source>
        <dbReference type="PROSITE-ProRule" id="PRU00169"/>
    </source>
</evidence>
<keyword evidence="5" id="KW-0804">Transcription</keyword>
<dbReference type="PRINTS" id="PR00038">
    <property type="entry name" value="HTHLUXR"/>
</dbReference>
<keyword evidence="1 6" id="KW-0597">Phosphoprotein</keyword>
<evidence type="ECO:0000313" key="10">
    <source>
        <dbReference type="Proteomes" id="UP000275281"/>
    </source>
</evidence>
<proteinExistence type="predicted"/>
<evidence type="ECO:0000256" key="3">
    <source>
        <dbReference type="ARBA" id="ARBA00023015"/>
    </source>
</evidence>
<dbReference type="GO" id="GO:0003677">
    <property type="term" value="F:DNA binding"/>
    <property type="evidence" value="ECO:0007669"/>
    <property type="project" value="UniProtKB-KW"/>
</dbReference>
<keyword evidence="3" id="KW-0805">Transcription regulation</keyword>
<dbReference type="NCBIfam" id="NF007018">
    <property type="entry name" value="PRK09483.1"/>
    <property type="match status" value="1"/>
</dbReference>
<keyword evidence="2" id="KW-0902">Two-component regulatory system</keyword>
<dbReference type="PROSITE" id="PS50043">
    <property type="entry name" value="HTH_LUXR_2"/>
    <property type="match status" value="1"/>
</dbReference>
<dbReference type="InterPro" id="IPR000792">
    <property type="entry name" value="Tscrpt_reg_LuxR_C"/>
</dbReference>
<dbReference type="SUPFAM" id="SSF52172">
    <property type="entry name" value="CheY-like"/>
    <property type="match status" value="1"/>
</dbReference>
<dbReference type="CDD" id="cd17535">
    <property type="entry name" value="REC_NarL-like"/>
    <property type="match status" value="1"/>
</dbReference>
<dbReference type="GO" id="GO:0000160">
    <property type="term" value="P:phosphorelay signal transduction system"/>
    <property type="evidence" value="ECO:0007669"/>
    <property type="project" value="UniProtKB-KW"/>
</dbReference>
<dbReference type="Pfam" id="PF00072">
    <property type="entry name" value="Response_reg"/>
    <property type="match status" value="1"/>
</dbReference>
<feature type="domain" description="Response regulatory" evidence="8">
    <location>
        <begin position="3"/>
        <end position="119"/>
    </location>
</feature>
<evidence type="ECO:0000259" key="7">
    <source>
        <dbReference type="PROSITE" id="PS50043"/>
    </source>
</evidence>
<dbReference type="PANTHER" id="PTHR43214:SF3">
    <property type="entry name" value="RESPONSE REGULATOR UVRY"/>
    <property type="match status" value="1"/>
</dbReference>
<dbReference type="Pfam" id="PF00196">
    <property type="entry name" value="GerE"/>
    <property type="match status" value="1"/>
</dbReference>
<keyword evidence="10" id="KW-1185">Reference proteome</keyword>
<dbReference type="InterPro" id="IPR039420">
    <property type="entry name" value="WalR-like"/>
</dbReference>
<dbReference type="Proteomes" id="UP000275281">
    <property type="component" value="Unassembled WGS sequence"/>
</dbReference>
<evidence type="ECO:0000256" key="2">
    <source>
        <dbReference type="ARBA" id="ARBA00023012"/>
    </source>
</evidence>
<dbReference type="SMART" id="SM00448">
    <property type="entry name" value="REC"/>
    <property type="match status" value="1"/>
</dbReference>